<proteinExistence type="predicted"/>
<gene>
    <name evidence="4" type="ORF">C731_3280</name>
</gene>
<dbReference type="Pfam" id="PF17754">
    <property type="entry name" value="TetR_C_14"/>
    <property type="match status" value="1"/>
</dbReference>
<dbReference type="PANTHER" id="PTHR30055:SF238">
    <property type="entry name" value="MYCOFACTOCIN BIOSYNTHESIS TRANSCRIPTIONAL REGULATOR MFTR-RELATED"/>
    <property type="match status" value="1"/>
</dbReference>
<dbReference type="SUPFAM" id="SSF46689">
    <property type="entry name" value="Homeodomain-like"/>
    <property type="match status" value="1"/>
</dbReference>
<dbReference type="PANTHER" id="PTHR30055">
    <property type="entry name" value="HTH-TYPE TRANSCRIPTIONAL REGULATOR RUTR"/>
    <property type="match status" value="1"/>
</dbReference>
<evidence type="ECO:0000256" key="1">
    <source>
        <dbReference type="ARBA" id="ARBA00023015"/>
    </source>
</evidence>
<dbReference type="InterPro" id="IPR009057">
    <property type="entry name" value="Homeodomain-like_sf"/>
</dbReference>
<dbReference type="PATRIC" id="fig|1122247.3.peg.3146"/>
<keyword evidence="1" id="KW-0805">Transcription regulation</keyword>
<dbReference type="GO" id="GO:0003700">
    <property type="term" value="F:DNA-binding transcription factor activity"/>
    <property type="evidence" value="ECO:0007669"/>
    <property type="project" value="TreeGrafter"/>
</dbReference>
<dbReference type="EMBL" id="AMRA01000095">
    <property type="protein sequence ID" value="EKF22540.1"/>
    <property type="molecule type" value="Genomic_DNA"/>
</dbReference>
<evidence type="ECO:0000313" key="4">
    <source>
        <dbReference type="EMBL" id="EKF22540.1"/>
    </source>
</evidence>
<dbReference type="GO" id="GO:0000976">
    <property type="term" value="F:transcription cis-regulatory region binding"/>
    <property type="evidence" value="ECO:0007669"/>
    <property type="project" value="TreeGrafter"/>
</dbReference>
<reference evidence="4 5" key="1">
    <citation type="journal article" date="2012" name="J. Bacteriol.">
        <title>Genome sequence of Mycobacterium hassiacum DSM 44199, a rare source of heat-stable mycobacterial proteins.</title>
        <authorList>
            <person name="Tiago I."/>
            <person name="Maranha A."/>
            <person name="Mendes V."/>
            <person name="Alarico S."/>
            <person name="Moynihan P.J."/>
            <person name="Clarke A.J."/>
            <person name="Macedo-Ribeiro S."/>
            <person name="Pereira P.J."/>
            <person name="Empadinhas N."/>
        </authorList>
    </citation>
    <scope>NUCLEOTIDE SEQUENCE [LARGE SCALE GENOMIC DNA]</scope>
    <source>
        <strain evidence="5">DSM 44199 / CIP 105218 / JCM 12690 / 3849</strain>
    </source>
</reference>
<dbReference type="Gene3D" id="1.10.10.60">
    <property type="entry name" value="Homeodomain-like"/>
    <property type="match status" value="1"/>
</dbReference>
<dbReference type="eggNOG" id="COG1309">
    <property type="taxonomic scope" value="Bacteria"/>
</dbReference>
<dbReference type="PRINTS" id="PR00455">
    <property type="entry name" value="HTHTETR"/>
</dbReference>
<dbReference type="Proteomes" id="UP000006265">
    <property type="component" value="Unassembled WGS sequence"/>
</dbReference>
<keyword evidence="5" id="KW-1185">Reference proteome</keyword>
<dbReference type="PROSITE" id="PS50977">
    <property type="entry name" value="HTH_TETR_2"/>
    <property type="match status" value="1"/>
</dbReference>
<protein>
    <submittedName>
        <fullName evidence="4">Bacterial regulatory s, tetR family protein</fullName>
    </submittedName>
</protein>
<dbReference type="STRING" id="1122247.GCA_000379865_04314"/>
<dbReference type="AlphaFoldDB" id="K5BAN3"/>
<dbReference type="RefSeq" id="WP_005629413.1">
    <property type="nucleotide sequence ID" value="NZ_AMRA01000095.1"/>
</dbReference>
<dbReference type="Pfam" id="PF00440">
    <property type="entry name" value="TetR_N"/>
    <property type="match status" value="1"/>
</dbReference>
<dbReference type="Gene3D" id="1.10.357.10">
    <property type="entry name" value="Tetracycline Repressor, domain 2"/>
    <property type="match status" value="1"/>
</dbReference>
<organism evidence="4 5">
    <name type="scientific">Mycolicibacterium hassiacum (strain DSM 44199 / CIP 105218 / JCM 12690 / 3849)</name>
    <name type="common">Mycobacterium hassiacum</name>
    <dbReference type="NCBI Taxonomy" id="1122247"/>
    <lineage>
        <taxon>Bacteria</taxon>
        <taxon>Bacillati</taxon>
        <taxon>Actinomycetota</taxon>
        <taxon>Actinomycetes</taxon>
        <taxon>Mycobacteriales</taxon>
        <taxon>Mycobacteriaceae</taxon>
        <taxon>Mycolicibacterium</taxon>
    </lineage>
</organism>
<comment type="caution">
    <text evidence="4">The sequence shown here is derived from an EMBL/GenBank/DDBJ whole genome shotgun (WGS) entry which is preliminary data.</text>
</comment>
<evidence type="ECO:0000256" key="3">
    <source>
        <dbReference type="ARBA" id="ARBA00023163"/>
    </source>
</evidence>
<evidence type="ECO:0000256" key="2">
    <source>
        <dbReference type="ARBA" id="ARBA00023125"/>
    </source>
</evidence>
<accession>K5BAN3</accession>
<dbReference type="InterPro" id="IPR041347">
    <property type="entry name" value="MftR_C"/>
</dbReference>
<dbReference type="InterPro" id="IPR050109">
    <property type="entry name" value="HTH-type_TetR-like_transc_reg"/>
</dbReference>
<evidence type="ECO:0000313" key="5">
    <source>
        <dbReference type="Proteomes" id="UP000006265"/>
    </source>
</evidence>
<name>K5BAN3_MYCHD</name>
<dbReference type="InterPro" id="IPR001647">
    <property type="entry name" value="HTH_TetR"/>
</dbReference>
<sequence>MTESMTDRRRRLMRDELGRVAMRLFAERGFDQVTVDDIAAAAGTSPRTFFRYFPTKDDVVLDYERRLQRRLLAAVRNRPVGEGPVVALRNAYIETSHVERGERDRVRQLGQVLQNAPALRARVNGERIAEDAELAEELAARAGGRLGAAQLRVVVVAMGAVAAAEFRTWVVDGGRGDPAKRIAAALDLVIDGLGSLDDRTGRV</sequence>
<keyword evidence="2" id="KW-0238">DNA-binding</keyword>
<keyword evidence="3" id="KW-0804">Transcription</keyword>